<dbReference type="InterPro" id="IPR010916">
    <property type="entry name" value="TonB_box_CS"/>
</dbReference>
<dbReference type="AlphaFoldDB" id="A0A183SD67"/>
<name>A0A183SD67_SCHSO</name>
<reference evidence="4" key="1">
    <citation type="submission" date="2016-06" db="UniProtKB">
        <authorList>
            <consortium name="WormBaseParasite"/>
        </authorList>
    </citation>
    <scope>IDENTIFICATION</scope>
</reference>
<dbReference type="WBParaSite" id="SSLN_0000223501-mRNA-1">
    <property type="protein sequence ID" value="SSLN_0000223501-mRNA-1"/>
    <property type="gene ID" value="SSLN_0000223501"/>
</dbReference>
<sequence>MAGSTEPRHRLQPLPTALRLLLLLLLLLPLSSLPCFRTLACQTGKIAVLMDPTQETLTVHAERSKAAEGLVVGFPPGYPTDSIHPRQQNQYTLL</sequence>
<dbReference type="Proteomes" id="UP000275846">
    <property type="component" value="Unassembled WGS sequence"/>
</dbReference>
<gene>
    <name evidence="2" type="ORF">SSLN_LOCUS2165</name>
</gene>
<feature type="chain" id="PRO_5043141118" evidence="1">
    <location>
        <begin position="33"/>
        <end position="94"/>
    </location>
</feature>
<proteinExistence type="predicted"/>
<keyword evidence="3" id="KW-1185">Reference proteome</keyword>
<organism evidence="4">
    <name type="scientific">Schistocephalus solidus</name>
    <name type="common">Tapeworm</name>
    <dbReference type="NCBI Taxonomy" id="70667"/>
    <lineage>
        <taxon>Eukaryota</taxon>
        <taxon>Metazoa</taxon>
        <taxon>Spiralia</taxon>
        <taxon>Lophotrochozoa</taxon>
        <taxon>Platyhelminthes</taxon>
        <taxon>Cestoda</taxon>
        <taxon>Eucestoda</taxon>
        <taxon>Diphyllobothriidea</taxon>
        <taxon>Diphyllobothriidae</taxon>
        <taxon>Schistocephalus</taxon>
    </lineage>
</organism>
<evidence type="ECO:0000313" key="4">
    <source>
        <dbReference type="WBParaSite" id="SSLN_0000223501-mRNA-1"/>
    </source>
</evidence>
<evidence type="ECO:0000313" key="2">
    <source>
        <dbReference type="EMBL" id="VDL88550.1"/>
    </source>
</evidence>
<evidence type="ECO:0000256" key="1">
    <source>
        <dbReference type="SAM" id="SignalP"/>
    </source>
</evidence>
<evidence type="ECO:0000313" key="3">
    <source>
        <dbReference type="Proteomes" id="UP000275846"/>
    </source>
</evidence>
<dbReference type="EMBL" id="UYSU01032187">
    <property type="protein sequence ID" value="VDL88550.1"/>
    <property type="molecule type" value="Genomic_DNA"/>
</dbReference>
<keyword evidence="1" id="KW-0732">Signal</keyword>
<dbReference type="PROSITE" id="PS00430">
    <property type="entry name" value="TONB_DEPENDENT_REC_1"/>
    <property type="match status" value="1"/>
</dbReference>
<accession>A0A183SD67</accession>
<protein>
    <submittedName>
        <fullName evidence="4">Transmembrane emp24 domain-containing protein 6</fullName>
    </submittedName>
</protein>
<reference evidence="2 3" key="2">
    <citation type="submission" date="2018-11" db="EMBL/GenBank/DDBJ databases">
        <authorList>
            <consortium name="Pathogen Informatics"/>
        </authorList>
    </citation>
    <scope>NUCLEOTIDE SEQUENCE [LARGE SCALE GENOMIC DNA]</scope>
    <source>
        <strain evidence="2 3">NST_G2</strain>
    </source>
</reference>
<feature type="signal peptide" evidence="1">
    <location>
        <begin position="1"/>
        <end position="32"/>
    </location>
</feature>